<dbReference type="PRINTS" id="PR00355">
    <property type="entry name" value="ADRENODOXIN"/>
</dbReference>
<dbReference type="InterPro" id="IPR036010">
    <property type="entry name" value="2Fe-2S_ferredoxin-like_sf"/>
</dbReference>
<evidence type="ECO:0000256" key="2">
    <source>
        <dbReference type="ARBA" id="ARBA00022714"/>
    </source>
</evidence>
<proteinExistence type="inferred from homology"/>
<keyword evidence="4" id="KW-0408">Iron</keyword>
<evidence type="ECO:0000313" key="8">
    <source>
        <dbReference type="EMBL" id="MCG2624102.1"/>
    </source>
</evidence>
<dbReference type="Gene3D" id="3.10.20.30">
    <property type="match status" value="1"/>
</dbReference>
<reference evidence="8" key="1">
    <citation type="submission" date="2022-01" db="EMBL/GenBank/DDBJ databases">
        <authorList>
            <person name="Jo J.-H."/>
            <person name="Im W.-T."/>
        </authorList>
    </citation>
    <scope>NUCLEOTIDE SEQUENCE</scope>
    <source>
        <strain evidence="8">I2-34</strain>
    </source>
</reference>
<dbReference type="InterPro" id="IPR001055">
    <property type="entry name" value="Adrenodoxin-like"/>
</dbReference>
<feature type="domain" description="2Fe-2S ferredoxin-type" evidence="7">
    <location>
        <begin position="2"/>
        <end position="105"/>
    </location>
</feature>
<organism evidence="8 9">
    <name type="scientific">Arthrobacter hankyongi</name>
    <dbReference type="NCBI Taxonomy" id="2904801"/>
    <lineage>
        <taxon>Bacteria</taxon>
        <taxon>Bacillati</taxon>
        <taxon>Actinomycetota</taxon>
        <taxon>Actinomycetes</taxon>
        <taxon>Micrococcales</taxon>
        <taxon>Micrococcaceae</taxon>
        <taxon>Arthrobacter</taxon>
    </lineage>
</organism>
<dbReference type="PROSITE" id="PS51085">
    <property type="entry name" value="2FE2S_FER_2"/>
    <property type="match status" value="1"/>
</dbReference>
<comment type="similarity">
    <text evidence="1">Belongs to the adrenodoxin/putidaredoxin family.</text>
</comment>
<gene>
    <name evidence="8" type="ORF">LVY72_19630</name>
</gene>
<keyword evidence="3" id="KW-0479">Metal-binding</keyword>
<comment type="cofactor">
    <cofactor evidence="6">
        <name>[2Fe-2S] cluster</name>
        <dbReference type="ChEBI" id="CHEBI:190135"/>
    </cofactor>
</comment>
<protein>
    <submittedName>
        <fullName evidence="8">2Fe-2S iron-sulfur cluster-binding protein</fullName>
    </submittedName>
</protein>
<evidence type="ECO:0000313" key="9">
    <source>
        <dbReference type="Proteomes" id="UP001165368"/>
    </source>
</evidence>
<dbReference type="RefSeq" id="WP_237825535.1">
    <property type="nucleotide sequence ID" value="NZ_JAKLTQ010000020.1"/>
</dbReference>
<sequence length="106" mass="11431">MIKITYVTADGTEQPVEVEPGMSLMEVATLRGIEGIVAECGGGCSCATCHVYVDEAWQQTFEEPAPEEADLIEFLDEAKPTSRLSCQLVLRAEHDGLCVRTPASQG</sequence>
<evidence type="ECO:0000256" key="4">
    <source>
        <dbReference type="ARBA" id="ARBA00023004"/>
    </source>
</evidence>
<evidence type="ECO:0000256" key="5">
    <source>
        <dbReference type="ARBA" id="ARBA00023014"/>
    </source>
</evidence>
<dbReference type="PANTHER" id="PTHR23426">
    <property type="entry name" value="FERREDOXIN/ADRENODOXIN"/>
    <property type="match status" value="1"/>
</dbReference>
<dbReference type="SUPFAM" id="SSF54292">
    <property type="entry name" value="2Fe-2S ferredoxin-like"/>
    <property type="match status" value="1"/>
</dbReference>
<dbReference type="CDD" id="cd00207">
    <property type="entry name" value="fer2"/>
    <property type="match status" value="1"/>
</dbReference>
<dbReference type="Pfam" id="PF00111">
    <property type="entry name" value="Fer2"/>
    <property type="match status" value="1"/>
</dbReference>
<comment type="caution">
    <text evidence="8">The sequence shown here is derived from an EMBL/GenBank/DDBJ whole genome shotgun (WGS) entry which is preliminary data.</text>
</comment>
<dbReference type="EMBL" id="JAKLTQ010000020">
    <property type="protein sequence ID" value="MCG2624102.1"/>
    <property type="molecule type" value="Genomic_DNA"/>
</dbReference>
<name>A0ABS9LBP0_9MICC</name>
<dbReference type="PANTHER" id="PTHR23426:SF65">
    <property type="entry name" value="FERREDOXIN-2, MITOCHONDRIAL"/>
    <property type="match status" value="1"/>
</dbReference>
<keyword evidence="9" id="KW-1185">Reference proteome</keyword>
<accession>A0ABS9LBP0</accession>
<evidence type="ECO:0000256" key="3">
    <source>
        <dbReference type="ARBA" id="ARBA00022723"/>
    </source>
</evidence>
<evidence type="ECO:0000259" key="7">
    <source>
        <dbReference type="PROSITE" id="PS51085"/>
    </source>
</evidence>
<evidence type="ECO:0000256" key="6">
    <source>
        <dbReference type="ARBA" id="ARBA00034078"/>
    </source>
</evidence>
<keyword evidence="2" id="KW-0001">2Fe-2S</keyword>
<dbReference type="Proteomes" id="UP001165368">
    <property type="component" value="Unassembled WGS sequence"/>
</dbReference>
<keyword evidence="5" id="KW-0411">Iron-sulfur</keyword>
<evidence type="ECO:0000256" key="1">
    <source>
        <dbReference type="ARBA" id="ARBA00010914"/>
    </source>
</evidence>
<dbReference type="InterPro" id="IPR012675">
    <property type="entry name" value="Beta-grasp_dom_sf"/>
</dbReference>
<dbReference type="InterPro" id="IPR001041">
    <property type="entry name" value="2Fe-2S_ferredoxin-type"/>
</dbReference>